<dbReference type="PANTHER" id="PTHR43798">
    <property type="entry name" value="MONOACYLGLYCEROL LIPASE"/>
    <property type="match status" value="1"/>
</dbReference>
<dbReference type="RefSeq" id="WP_086456912.1">
    <property type="nucleotide sequence ID" value="NZ_FXWL01000002.1"/>
</dbReference>
<gene>
    <name evidence="2" type="ORF">SAMN06295984_1867</name>
</gene>
<dbReference type="EMBL" id="FXWL01000002">
    <property type="protein sequence ID" value="SMQ76427.1"/>
    <property type="molecule type" value="Genomic_DNA"/>
</dbReference>
<dbReference type="Pfam" id="PF12697">
    <property type="entry name" value="Abhydrolase_6"/>
    <property type="match status" value="1"/>
</dbReference>
<dbReference type="PANTHER" id="PTHR43798:SF33">
    <property type="entry name" value="HYDROLASE, PUTATIVE (AFU_ORTHOLOGUE AFUA_2G14860)-RELATED"/>
    <property type="match status" value="1"/>
</dbReference>
<dbReference type="Gene3D" id="3.40.50.1820">
    <property type="entry name" value="alpha/beta hydrolase"/>
    <property type="match status" value="1"/>
</dbReference>
<evidence type="ECO:0000259" key="1">
    <source>
        <dbReference type="Pfam" id="PF12697"/>
    </source>
</evidence>
<dbReference type="AlphaFoldDB" id="A0A1Y6FNZ1"/>
<sequence length="287" mass="31966">MAEGGTAFRETGFAATPEMNLYVREFGDPASPNVPLIALHGYWRTSRDFEELAGHLAPSRYVLTPDMRGRGRSDRSTDVADYAFERLVDDIARLLAARGIARAVFLGTALGAYVAMRLWLSRPELFAGFIFNDTAPEAPRSAGAKAATFSGGDERSFEEALAMIKEQNAPGFTRHGDAEWEKMTRRAYWQIENGAWVRDFDQLTNQDIPRMVAATPDFWREYNSISVPIAVLRGENSEFLTREVADRMVAANPNTTVYTIPGCGHPPMLWEPESYAAVDEFLARIDG</sequence>
<evidence type="ECO:0000313" key="3">
    <source>
        <dbReference type="Proteomes" id="UP000194469"/>
    </source>
</evidence>
<dbReference type="SUPFAM" id="SSF53474">
    <property type="entry name" value="alpha/beta-Hydrolases"/>
    <property type="match status" value="1"/>
</dbReference>
<keyword evidence="3" id="KW-1185">Reference proteome</keyword>
<organism evidence="2 3">
    <name type="scientific">Sphingopyxis terrae subsp. ummariensis</name>
    <dbReference type="NCBI Taxonomy" id="429001"/>
    <lineage>
        <taxon>Bacteria</taxon>
        <taxon>Pseudomonadati</taxon>
        <taxon>Pseudomonadota</taxon>
        <taxon>Alphaproteobacteria</taxon>
        <taxon>Sphingomonadales</taxon>
        <taxon>Sphingomonadaceae</taxon>
        <taxon>Sphingopyxis</taxon>
    </lineage>
</organism>
<dbReference type="Proteomes" id="UP000194469">
    <property type="component" value="Unassembled WGS sequence"/>
</dbReference>
<dbReference type="GeneID" id="303002229"/>
<evidence type="ECO:0000313" key="2">
    <source>
        <dbReference type="EMBL" id="SMQ76427.1"/>
    </source>
</evidence>
<dbReference type="InterPro" id="IPR000073">
    <property type="entry name" value="AB_hydrolase_1"/>
</dbReference>
<feature type="domain" description="AB hydrolase-1" evidence="1">
    <location>
        <begin position="37"/>
        <end position="277"/>
    </location>
</feature>
<proteinExistence type="predicted"/>
<dbReference type="InterPro" id="IPR029058">
    <property type="entry name" value="AB_hydrolase_fold"/>
</dbReference>
<accession>A0A1Y6FNZ1</accession>
<reference evidence="3" key="1">
    <citation type="submission" date="2017-04" db="EMBL/GenBank/DDBJ databases">
        <authorList>
            <person name="Varghese N."/>
            <person name="Submissions S."/>
        </authorList>
    </citation>
    <scope>NUCLEOTIDE SEQUENCE [LARGE SCALE GENOMIC DNA]</scope>
    <source>
        <strain evidence="3">UI2</strain>
    </source>
</reference>
<protein>
    <submittedName>
        <fullName evidence="2">Pimeloyl-ACP methyl ester carboxylesterase</fullName>
    </submittedName>
</protein>
<dbReference type="InterPro" id="IPR050266">
    <property type="entry name" value="AB_hydrolase_sf"/>
</dbReference>
<name>A0A1Y6FNZ1_9SPHN</name>
<dbReference type="GO" id="GO:0016020">
    <property type="term" value="C:membrane"/>
    <property type="evidence" value="ECO:0007669"/>
    <property type="project" value="TreeGrafter"/>
</dbReference>